<name>A0A5K3F7C3_MESCO</name>
<dbReference type="WBParaSite" id="MCU_006025-RA">
    <property type="protein sequence ID" value="MCU_006025-RA"/>
    <property type="gene ID" value="MCU_006025"/>
</dbReference>
<protein>
    <submittedName>
        <fullName evidence="1">START domain-containing protein</fullName>
    </submittedName>
</protein>
<reference evidence="1" key="1">
    <citation type="submission" date="2019-11" db="UniProtKB">
        <authorList>
            <consortium name="WormBaseParasite"/>
        </authorList>
    </citation>
    <scope>IDENTIFICATION</scope>
</reference>
<organism evidence="1">
    <name type="scientific">Mesocestoides corti</name>
    <name type="common">Flatworm</name>
    <dbReference type="NCBI Taxonomy" id="53468"/>
    <lineage>
        <taxon>Eukaryota</taxon>
        <taxon>Metazoa</taxon>
        <taxon>Spiralia</taxon>
        <taxon>Lophotrochozoa</taxon>
        <taxon>Platyhelminthes</taxon>
        <taxon>Cestoda</taxon>
        <taxon>Eucestoda</taxon>
        <taxon>Cyclophyllidea</taxon>
        <taxon>Mesocestoididae</taxon>
        <taxon>Mesocestoides</taxon>
    </lineage>
</organism>
<proteinExistence type="predicted"/>
<accession>A0A5K3F7C3</accession>
<dbReference type="AlphaFoldDB" id="A0A5K3F7C3"/>
<evidence type="ECO:0000313" key="1">
    <source>
        <dbReference type="WBParaSite" id="MCU_006025-RA"/>
    </source>
</evidence>
<sequence>MIEAADLHIIESFLKLRLKAACLDAIAKDSPKQPIPGPKLVSVPLSSSVLYEPFHQLLDLSFDKSGEKPKCWNVIYTYRGPEWEVVSFSTSKGCVVRVELHKRPPPNGPETIFVYTEPILPLCQSQFPLYRILDMFKFISDVIYPLIEEDLRESRIPPPANSEIK</sequence>